<proteinExistence type="predicted"/>
<organism evidence="1 2">
    <name type="scientific">Gemmobacter nanjingensis</name>
    <dbReference type="NCBI Taxonomy" id="488454"/>
    <lineage>
        <taxon>Bacteria</taxon>
        <taxon>Pseudomonadati</taxon>
        <taxon>Pseudomonadota</taxon>
        <taxon>Alphaproteobacteria</taxon>
        <taxon>Rhodobacterales</taxon>
        <taxon>Paracoccaceae</taxon>
        <taxon>Gemmobacter</taxon>
    </lineage>
</organism>
<protein>
    <submittedName>
        <fullName evidence="1">Uncharacterized protein</fullName>
    </submittedName>
</protein>
<name>A0ABQ3F844_9RHOB</name>
<dbReference type="EMBL" id="BMYI01000001">
    <property type="protein sequence ID" value="GHC12692.1"/>
    <property type="molecule type" value="Genomic_DNA"/>
</dbReference>
<comment type="caution">
    <text evidence="1">The sequence shown here is derived from an EMBL/GenBank/DDBJ whole genome shotgun (WGS) entry which is preliminary data.</text>
</comment>
<sequence length="105" mass="11610">MISQKTAYDIACAHQEIEKAQKLLDKVKEAVDRRKQPDIRDAFGYSQGGLQLGVPSGENSTRLYMVEWSLCVPVLTAHIGHMRAKLAALNEVARSELDCSEATHA</sequence>
<keyword evidence="2" id="KW-1185">Reference proteome</keyword>
<gene>
    <name evidence="1" type="ORF">GCM10007291_07480</name>
</gene>
<dbReference type="Proteomes" id="UP000658305">
    <property type="component" value="Unassembled WGS sequence"/>
</dbReference>
<reference evidence="2" key="1">
    <citation type="journal article" date="2019" name="Int. J. Syst. Evol. Microbiol.">
        <title>The Global Catalogue of Microorganisms (GCM) 10K type strain sequencing project: providing services to taxonomists for standard genome sequencing and annotation.</title>
        <authorList>
            <consortium name="The Broad Institute Genomics Platform"/>
            <consortium name="The Broad Institute Genome Sequencing Center for Infectious Disease"/>
            <person name="Wu L."/>
            <person name="Ma J."/>
        </authorList>
    </citation>
    <scope>NUCLEOTIDE SEQUENCE [LARGE SCALE GENOMIC DNA]</scope>
    <source>
        <strain evidence="2">KCTC 23298</strain>
    </source>
</reference>
<dbReference type="RefSeq" id="WP_189380212.1">
    <property type="nucleotide sequence ID" value="NZ_BMYI01000001.1"/>
</dbReference>
<evidence type="ECO:0000313" key="2">
    <source>
        <dbReference type="Proteomes" id="UP000658305"/>
    </source>
</evidence>
<accession>A0ABQ3F844</accession>
<evidence type="ECO:0000313" key="1">
    <source>
        <dbReference type="EMBL" id="GHC12692.1"/>
    </source>
</evidence>